<dbReference type="PANTHER" id="PTHR44196">
    <property type="entry name" value="DEHYDROGENASE/REDUCTASE SDR FAMILY MEMBER 7B"/>
    <property type="match status" value="1"/>
</dbReference>
<protein>
    <submittedName>
        <fullName evidence="5">SDR family oxidoreductase</fullName>
    </submittedName>
</protein>
<organism evidence="5 6">
    <name type="scientific">Albidovulum salinarum</name>
    <dbReference type="NCBI Taxonomy" id="2984153"/>
    <lineage>
        <taxon>Bacteria</taxon>
        <taxon>Pseudomonadati</taxon>
        <taxon>Pseudomonadota</taxon>
        <taxon>Alphaproteobacteria</taxon>
        <taxon>Rhodobacterales</taxon>
        <taxon>Paracoccaceae</taxon>
        <taxon>Albidovulum</taxon>
    </lineage>
</organism>
<dbReference type="Proteomes" id="UP001209535">
    <property type="component" value="Unassembled WGS sequence"/>
</dbReference>
<dbReference type="Gene3D" id="3.40.50.720">
    <property type="entry name" value="NAD(P)-binding Rossmann-like Domain"/>
    <property type="match status" value="1"/>
</dbReference>
<evidence type="ECO:0000313" key="6">
    <source>
        <dbReference type="Proteomes" id="UP001209535"/>
    </source>
</evidence>
<dbReference type="Pfam" id="PF00106">
    <property type="entry name" value="adh_short"/>
    <property type="match status" value="1"/>
</dbReference>
<dbReference type="InterPro" id="IPR002347">
    <property type="entry name" value="SDR_fam"/>
</dbReference>
<dbReference type="PIRSF" id="PIRSF000126">
    <property type="entry name" value="11-beta-HSD1"/>
    <property type="match status" value="1"/>
</dbReference>
<evidence type="ECO:0000256" key="4">
    <source>
        <dbReference type="SAM" id="Coils"/>
    </source>
</evidence>
<dbReference type="EMBL" id="JAOVQO010000010">
    <property type="protein sequence ID" value="MCU9848698.1"/>
    <property type="molecule type" value="Genomic_DNA"/>
</dbReference>
<comment type="similarity">
    <text evidence="1 3">Belongs to the short-chain dehydrogenases/reductases (SDR) family.</text>
</comment>
<dbReference type="CDD" id="cd05233">
    <property type="entry name" value="SDR_c"/>
    <property type="match status" value="1"/>
</dbReference>
<dbReference type="InterPro" id="IPR036291">
    <property type="entry name" value="NAD(P)-bd_dom_sf"/>
</dbReference>
<evidence type="ECO:0000256" key="2">
    <source>
        <dbReference type="ARBA" id="ARBA00023002"/>
    </source>
</evidence>
<feature type="coiled-coil region" evidence="4">
    <location>
        <begin position="30"/>
        <end position="57"/>
    </location>
</feature>
<reference evidence="5 6" key="1">
    <citation type="submission" date="2022-10" db="EMBL/GenBank/DDBJ databases">
        <title>Defluviimonas sp. nov., isolated from ocean surface sediments.</title>
        <authorList>
            <person name="He W."/>
            <person name="Wang L."/>
            <person name="Zhang D.-F."/>
        </authorList>
    </citation>
    <scope>NUCLEOTIDE SEQUENCE [LARGE SCALE GENOMIC DNA]</scope>
    <source>
        <strain evidence="5 6">WL0024</strain>
    </source>
</reference>
<keyword evidence="6" id="KW-1185">Reference proteome</keyword>
<name>A0ABT2X426_9RHOB</name>
<dbReference type="PANTHER" id="PTHR44196:SF2">
    <property type="entry name" value="SHORT-CHAIN DEHYDROGENASE-RELATED"/>
    <property type="match status" value="1"/>
</dbReference>
<comment type="caution">
    <text evidence="5">The sequence shown here is derived from an EMBL/GenBank/DDBJ whole genome shotgun (WGS) entry which is preliminary data.</text>
</comment>
<evidence type="ECO:0000256" key="3">
    <source>
        <dbReference type="RuleBase" id="RU000363"/>
    </source>
</evidence>
<accession>A0ABT2X426</accession>
<dbReference type="SUPFAM" id="SSF51735">
    <property type="entry name" value="NAD(P)-binding Rossmann-fold domains"/>
    <property type="match status" value="1"/>
</dbReference>
<dbReference type="PRINTS" id="PR00081">
    <property type="entry name" value="GDHRDH"/>
</dbReference>
<proteinExistence type="inferred from homology"/>
<evidence type="ECO:0000313" key="5">
    <source>
        <dbReference type="EMBL" id="MCU9848698.1"/>
    </source>
</evidence>
<gene>
    <name evidence="5" type="ORF">OEZ60_11850</name>
</gene>
<dbReference type="RefSeq" id="WP_263336357.1">
    <property type="nucleotide sequence ID" value="NZ_JAOVQO010000010.1"/>
</dbReference>
<dbReference type="PRINTS" id="PR00080">
    <property type="entry name" value="SDRFAMILY"/>
</dbReference>
<keyword evidence="2" id="KW-0560">Oxidoreductase</keyword>
<keyword evidence="4" id="KW-0175">Coiled coil</keyword>
<sequence length="264" mass="28119">MAAKWTLITGASDGLGREFARIAAAEGRDLILVARRAERLESLAQELRARYRIAVEVMPADLSDPAAVDALWRRAAHRRQIEVLVNDAGFGLNGAFADTDLARELASIAVNVMALTILMKHAVGHMRSQGGGRILNVGSTAGFMPGPNMAVYHATKAYVLSLSEAVAEELRGGNVTVTALCPGATATGFQSVAQMENALLLRVLPVAEAGAVARAGWRAMQRGRRICVTGSFNRFFAAAPRLSPRALTTRIAGLFLRSGGIRAR</sequence>
<evidence type="ECO:0000256" key="1">
    <source>
        <dbReference type="ARBA" id="ARBA00006484"/>
    </source>
</evidence>